<proteinExistence type="inferred from homology"/>
<sequence>MQRAMEFDKTGTTRVGKYLINHSFMRPGLVAATVSVVMGLLLAGILL</sequence>
<evidence type="ECO:0000256" key="7">
    <source>
        <dbReference type="ARBA" id="ARBA00022989"/>
    </source>
</evidence>
<keyword evidence="5" id="KW-0997">Cell inner membrane</keyword>
<evidence type="ECO:0000256" key="5">
    <source>
        <dbReference type="ARBA" id="ARBA00022519"/>
    </source>
</evidence>
<keyword evidence="6 9" id="KW-0812">Transmembrane</keyword>
<dbReference type="EMBL" id="CP149822">
    <property type="protein sequence ID" value="WZN41096.1"/>
    <property type="molecule type" value="Genomic_DNA"/>
</dbReference>
<keyword evidence="7 9" id="KW-1133">Transmembrane helix</keyword>
<protein>
    <recommendedName>
        <fullName evidence="12">GntP family permease</fullName>
    </recommendedName>
</protein>
<dbReference type="PANTHER" id="PTHR36106">
    <property type="entry name" value="ANAEROBIC C4-DICARBOXYLATE TRANSPORTER DCUB"/>
    <property type="match status" value="1"/>
</dbReference>
<evidence type="ECO:0000313" key="10">
    <source>
        <dbReference type="EMBL" id="WZN41096.1"/>
    </source>
</evidence>
<dbReference type="RefSeq" id="WP_341835956.1">
    <property type="nucleotide sequence ID" value="NZ_CP149822.1"/>
</dbReference>
<evidence type="ECO:0000256" key="8">
    <source>
        <dbReference type="ARBA" id="ARBA00023136"/>
    </source>
</evidence>
<keyword evidence="3" id="KW-0813">Transport</keyword>
<dbReference type="Proteomes" id="UP001485459">
    <property type="component" value="Chromosome"/>
</dbReference>
<keyword evidence="11" id="KW-1185">Reference proteome</keyword>
<name>A0ABZ2YQB2_9BACT</name>
<evidence type="ECO:0000256" key="2">
    <source>
        <dbReference type="ARBA" id="ARBA00006413"/>
    </source>
</evidence>
<dbReference type="PANTHER" id="PTHR36106:SF1">
    <property type="entry name" value="ANAEROBIC C4-DICARBOXYLATE TRANSPORTER DCUB"/>
    <property type="match status" value="1"/>
</dbReference>
<keyword evidence="4" id="KW-1003">Cell membrane</keyword>
<comment type="similarity">
    <text evidence="2">Belongs to the DcuA/DcuB transporter (TC 2.A.13.1) family.</text>
</comment>
<evidence type="ECO:0000256" key="1">
    <source>
        <dbReference type="ARBA" id="ARBA00004429"/>
    </source>
</evidence>
<evidence type="ECO:0008006" key="12">
    <source>
        <dbReference type="Google" id="ProtNLM"/>
    </source>
</evidence>
<evidence type="ECO:0000313" key="11">
    <source>
        <dbReference type="Proteomes" id="UP001485459"/>
    </source>
</evidence>
<gene>
    <name evidence="10" type="ORF">WJU16_24340</name>
</gene>
<organism evidence="10 11">
    <name type="scientific">Chitinophaga pollutisoli</name>
    <dbReference type="NCBI Taxonomy" id="3133966"/>
    <lineage>
        <taxon>Bacteria</taxon>
        <taxon>Pseudomonadati</taxon>
        <taxon>Bacteroidota</taxon>
        <taxon>Chitinophagia</taxon>
        <taxon>Chitinophagales</taxon>
        <taxon>Chitinophagaceae</taxon>
        <taxon>Chitinophaga</taxon>
    </lineage>
</organism>
<evidence type="ECO:0000256" key="6">
    <source>
        <dbReference type="ARBA" id="ARBA00022692"/>
    </source>
</evidence>
<evidence type="ECO:0000256" key="9">
    <source>
        <dbReference type="SAM" id="Phobius"/>
    </source>
</evidence>
<accession>A0ABZ2YQB2</accession>
<evidence type="ECO:0000256" key="4">
    <source>
        <dbReference type="ARBA" id="ARBA00022475"/>
    </source>
</evidence>
<reference evidence="11" key="1">
    <citation type="submission" date="2024-03" db="EMBL/GenBank/DDBJ databases">
        <title>Chitinophaga horti sp. nov., isolated from garden soil.</title>
        <authorList>
            <person name="Lee D.S."/>
            <person name="Han D.M."/>
            <person name="Baek J.H."/>
            <person name="Choi D.G."/>
            <person name="Jeon J.H."/>
            <person name="Jeon C.O."/>
        </authorList>
    </citation>
    <scope>NUCLEOTIDE SEQUENCE [LARGE SCALE GENOMIC DNA]</scope>
    <source>
        <strain evidence="11">GPA1</strain>
    </source>
</reference>
<feature type="transmembrane region" description="Helical" evidence="9">
    <location>
        <begin position="24"/>
        <end position="46"/>
    </location>
</feature>
<keyword evidence="8 9" id="KW-0472">Membrane</keyword>
<evidence type="ECO:0000256" key="3">
    <source>
        <dbReference type="ARBA" id="ARBA00022448"/>
    </source>
</evidence>
<dbReference type="InterPro" id="IPR004668">
    <property type="entry name" value="Anaer_Dcu_memb_transpt"/>
</dbReference>
<comment type="subcellular location">
    <subcellularLocation>
        <location evidence="1">Cell inner membrane</location>
        <topology evidence="1">Multi-pass membrane protein</topology>
    </subcellularLocation>
</comment>